<proteinExistence type="inferred from homology"/>
<dbReference type="InterPro" id="IPR001155">
    <property type="entry name" value="OxRdtase_FMN_N"/>
</dbReference>
<keyword evidence="9" id="KW-1185">Reference proteome</keyword>
<sequence length="753" mass="81577">MPSSRYISETADVAPLAQPLVFQPSGKVAKNVLLKAAMAEALATWSPASIEERGIPTKELIELYRRWGEGANSFGVILTGNVDIEYDQLDAIADMVITQKDQTSGPRFEAFKALATAAKAHGSLIVAQVTHPGRQLSSNLRKDTISASAIPLNTAKMPGGRKFATPREATQADIDHVVAGFVHAAEYLAAAGFDGMELHSAHGYLLAQFLSRTSNKRTDKYGGSLRNRTRIVEEIARGVRASPAVPKDFVLGAKLNSVEFQEDGFTPEESRELCTILQDEVAFDFLELSGGTYEELGMNWERESTRKREAFFLEFADLVVPGLGPAPRKTKVYITGGLRTVGAMVKALDVVDGVGLGRPAAQEPRIANDILEGRVSGAIRPVNAVEDVSMGLAVAGVQIGQVGRGEEPFDTSDEKAVESYLQDLKKWGADLAADADKLEKYGFPTLTAEQRPYGASRGIGRQIAVDLAKNGYTVVVSAKSTSDARNASPFPPDPNSPQSTISTVEREIREAGGDATAIPVDVRDFENIKKLVGKTVEIYGRLDVLVYNSGAIWWASVEDTPMKRFQLMQRVNPEGLYGAVQAALPHLKQHGKGRIIVVSPPIYSRFFRGKAGYAVGKVGMSVLTKGLAMDFERQGLTEMAITSIWPAVAIESGASRQITEKNPEEARDLRRATVFSDAVLAMLRAPAASVNGCLELDEDYLRREAGVTDFSKYAVVPGATPRRIMPAEFPDLTVKEQDDEGKRMDSAKGKSKL</sequence>
<evidence type="ECO:0000259" key="7">
    <source>
        <dbReference type="Pfam" id="PF00724"/>
    </source>
</evidence>
<keyword evidence="4" id="KW-0521">NADP</keyword>
<dbReference type="PANTHER" id="PTHR43656">
    <property type="entry name" value="BINDING OXIDOREDUCTASE, PUTATIVE (AFU_ORTHOLOGUE AFUA_2G08260)-RELATED"/>
    <property type="match status" value="1"/>
</dbReference>
<dbReference type="GO" id="GO:0016491">
    <property type="term" value="F:oxidoreductase activity"/>
    <property type="evidence" value="ECO:0007669"/>
    <property type="project" value="UniProtKB-KW"/>
</dbReference>
<dbReference type="SUPFAM" id="SSF51735">
    <property type="entry name" value="NAD(P)-binding Rossmann-fold domains"/>
    <property type="match status" value="1"/>
</dbReference>
<dbReference type="PRINTS" id="PR00081">
    <property type="entry name" value="GDHRDH"/>
</dbReference>
<evidence type="ECO:0000256" key="4">
    <source>
        <dbReference type="ARBA" id="ARBA00022857"/>
    </source>
</evidence>
<dbReference type="OrthoDB" id="5327538at2759"/>
<protein>
    <submittedName>
        <fullName evidence="8">Putative short chain dehydrogenase protein</fullName>
    </submittedName>
</protein>
<dbReference type="Pfam" id="PF00106">
    <property type="entry name" value="adh_short"/>
    <property type="match status" value="1"/>
</dbReference>
<dbReference type="InterPro" id="IPR020904">
    <property type="entry name" value="Sc_DH/Rdtase_CS"/>
</dbReference>
<feature type="domain" description="NADH:flavin oxidoreductase/NADH oxidase N-terminal" evidence="7">
    <location>
        <begin position="109"/>
        <end position="270"/>
    </location>
</feature>
<evidence type="ECO:0000313" key="9">
    <source>
        <dbReference type="Proteomes" id="UP000012174"/>
    </source>
</evidence>
<dbReference type="GO" id="GO:0010181">
    <property type="term" value="F:FMN binding"/>
    <property type="evidence" value="ECO:0007669"/>
    <property type="project" value="InterPro"/>
</dbReference>
<evidence type="ECO:0000256" key="2">
    <source>
        <dbReference type="ARBA" id="ARBA00022630"/>
    </source>
</evidence>
<dbReference type="EMBL" id="KB706487">
    <property type="protein sequence ID" value="EMR67199.1"/>
    <property type="molecule type" value="Genomic_DNA"/>
</dbReference>
<evidence type="ECO:0000256" key="5">
    <source>
        <dbReference type="ARBA" id="ARBA00023002"/>
    </source>
</evidence>
<accession>M7SLF1</accession>
<dbReference type="Gene3D" id="3.20.20.70">
    <property type="entry name" value="Aldolase class I"/>
    <property type="match status" value="1"/>
</dbReference>
<evidence type="ECO:0000256" key="3">
    <source>
        <dbReference type="ARBA" id="ARBA00022643"/>
    </source>
</evidence>
<reference evidence="9" key="1">
    <citation type="journal article" date="2013" name="Genome Announc.">
        <title>Draft genome sequence of the grapevine dieback fungus Eutypa lata UCR-EL1.</title>
        <authorList>
            <person name="Blanco-Ulate B."/>
            <person name="Rolshausen P.E."/>
            <person name="Cantu D."/>
        </authorList>
    </citation>
    <scope>NUCLEOTIDE SEQUENCE [LARGE SCALE GENOMIC DNA]</scope>
    <source>
        <strain evidence="9">UCR-EL1</strain>
    </source>
</reference>
<dbReference type="Pfam" id="PF00724">
    <property type="entry name" value="Oxidored_FMN"/>
    <property type="match status" value="1"/>
</dbReference>
<keyword evidence="2" id="KW-0285">Flavoprotein</keyword>
<dbReference type="KEGG" id="ela:UCREL1_5804"/>
<organism evidence="8 9">
    <name type="scientific">Eutypa lata (strain UCR-EL1)</name>
    <name type="common">Grapevine dieback disease fungus</name>
    <name type="synonym">Eutypa armeniacae</name>
    <dbReference type="NCBI Taxonomy" id="1287681"/>
    <lineage>
        <taxon>Eukaryota</taxon>
        <taxon>Fungi</taxon>
        <taxon>Dikarya</taxon>
        <taxon>Ascomycota</taxon>
        <taxon>Pezizomycotina</taxon>
        <taxon>Sordariomycetes</taxon>
        <taxon>Xylariomycetidae</taxon>
        <taxon>Xylariales</taxon>
        <taxon>Diatrypaceae</taxon>
        <taxon>Eutypa</taxon>
    </lineage>
</organism>
<dbReference type="InterPro" id="IPR013785">
    <property type="entry name" value="Aldolase_TIM"/>
</dbReference>
<evidence type="ECO:0000313" key="8">
    <source>
        <dbReference type="EMBL" id="EMR67199.1"/>
    </source>
</evidence>
<gene>
    <name evidence="8" type="ORF">UCREL1_5804</name>
</gene>
<dbReference type="AlphaFoldDB" id="M7SLF1"/>
<dbReference type="InterPro" id="IPR036291">
    <property type="entry name" value="NAD(P)-bd_dom_sf"/>
</dbReference>
<keyword evidence="3" id="KW-0288">FMN</keyword>
<dbReference type="InterPro" id="IPR002347">
    <property type="entry name" value="SDR_fam"/>
</dbReference>
<evidence type="ECO:0000256" key="1">
    <source>
        <dbReference type="ARBA" id="ARBA00005979"/>
    </source>
</evidence>
<feature type="compositionally biased region" description="Basic and acidic residues" evidence="6">
    <location>
        <begin position="733"/>
        <end position="753"/>
    </location>
</feature>
<dbReference type="eggNOG" id="KOG0134">
    <property type="taxonomic scope" value="Eukaryota"/>
</dbReference>
<dbReference type="PANTHER" id="PTHR43656:SF5">
    <property type="entry name" value="NADH:FLAVIN OXIDOREDUCTASE_NADH OXIDASE N-TERMINAL DOMAIN-CONTAINING PROTEIN"/>
    <property type="match status" value="1"/>
</dbReference>
<keyword evidence="5" id="KW-0560">Oxidoreductase</keyword>
<dbReference type="eggNOG" id="KOG0725">
    <property type="taxonomic scope" value="Eukaryota"/>
</dbReference>
<evidence type="ECO:0000256" key="6">
    <source>
        <dbReference type="SAM" id="MobiDB-lite"/>
    </source>
</evidence>
<dbReference type="Proteomes" id="UP000012174">
    <property type="component" value="Unassembled WGS sequence"/>
</dbReference>
<comment type="similarity">
    <text evidence="1">Belongs to the NADH:flavin oxidoreductase/NADH oxidase family.</text>
</comment>
<feature type="region of interest" description="Disordered" evidence="6">
    <location>
        <begin position="727"/>
        <end position="753"/>
    </location>
</feature>
<dbReference type="InterPro" id="IPR051799">
    <property type="entry name" value="NADH_flavin_oxidoreductase"/>
</dbReference>
<dbReference type="Gene3D" id="3.40.50.720">
    <property type="entry name" value="NAD(P)-binding Rossmann-like Domain"/>
    <property type="match status" value="1"/>
</dbReference>
<dbReference type="HOGENOM" id="CLU_369614_0_0_1"/>
<dbReference type="SUPFAM" id="SSF51395">
    <property type="entry name" value="FMN-linked oxidoreductases"/>
    <property type="match status" value="1"/>
</dbReference>
<dbReference type="PROSITE" id="PS00061">
    <property type="entry name" value="ADH_SHORT"/>
    <property type="match status" value="1"/>
</dbReference>
<name>M7SLF1_EUTLA</name>